<feature type="domain" description="DUF8042" evidence="1">
    <location>
        <begin position="75"/>
        <end position="188"/>
    </location>
</feature>
<feature type="domain" description="DUF8043" evidence="2">
    <location>
        <begin position="1"/>
        <end position="71"/>
    </location>
</feature>
<evidence type="ECO:0000259" key="2">
    <source>
        <dbReference type="Pfam" id="PF26159"/>
    </source>
</evidence>
<dbReference type="Pfam" id="PF26159">
    <property type="entry name" value="DUF8043"/>
    <property type="match status" value="1"/>
</dbReference>
<dbReference type="InterPro" id="IPR058355">
    <property type="entry name" value="DUF8042"/>
</dbReference>
<name>A0ABY5XYV2_9BACT</name>
<dbReference type="Proteomes" id="UP001058120">
    <property type="component" value="Chromosome"/>
</dbReference>
<sequence length="204" mass="23258">MIYINGQKSEFELNQFSNFEEVIIATNAACNNANEIITEVHLNDELFQELYPHQAEDIEISEVKKVEITSIKYIEMASQIVTELFKVTSSIRIASTQASESLRRGDDMDALATITNMTEVIRNFLSMIACFQSDFNAPVTAEYESLSEKYNQILLEVNDAMENEDWILVADLLGFEVAPLCSDWDTYLTSLRFFFNSEINTVSQ</sequence>
<dbReference type="EMBL" id="CP065938">
    <property type="protein sequence ID" value="UWX04933.1"/>
    <property type="molecule type" value="Genomic_DNA"/>
</dbReference>
<reference evidence="3" key="1">
    <citation type="submission" date="2020-12" db="EMBL/GenBank/DDBJ databases">
        <title>Taurinivorans muris gen. nov., sp. nov., fundamental and realized metabolic niche of a ubiquitous sulfidogenic bacterium in the murine intestine.</title>
        <authorList>
            <person name="Ye H."/>
            <person name="Hanson B.T."/>
            <person name="Loy A."/>
        </authorList>
    </citation>
    <scope>NUCLEOTIDE SEQUENCE</scope>
    <source>
        <strain evidence="3">LT0009</strain>
    </source>
</reference>
<dbReference type="Pfam" id="PF26154">
    <property type="entry name" value="DUF8042"/>
    <property type="match status" value="1"/>
</dbReference>
<accession>A0ABY5XYV2</accession>
<evidence type="ECO:0000313" key="4">
    <source>
        <dbReference type="Proteomes" id="UP001058120"/>
    </source>
</evidence>
<proteinExistence type="predicted"/>
<organism evidence="3 4">
    <name type="scientific">Taurinivorans muris</name>
    <dbReference type="NCBI Taxonomy" id="2787751"/>
    <lineage>
        <taxon>Bacteria</taxon>
        <taxon>Pseudomonadati</taxon>
        <taxon>Thermodesulfobacteriota</taxon>
        <taxon>Desulfovibrionia</taxon>
        <taxon>Desulfovibrionales</taxon>
        <taxon>Desulfovibrionaceae</taxon>
        <taxon>Taurinivorans</taxon>
    </lineage>
</organism>
<protein>
    <submittedName>
        <fullName evidence="3">Uncharacterized protein</fullName>
    </submittedName>
</protein>
<dbReference type="RefSeq" id="WP_334314488.1">
    <property type="nucleotide sequence ID" value="NZ_CP065938.1"/>
</dbReference>
<evidence type="ECO:0000313" key="3">
    <source>
        <dbReference type="EMBL" id="UWX04933.1"/>
    </source>
</evidence>
<gene>
    <name evidence="3" type="ORF">JBF11_05450</name>
</gene>
<evidence type="ECO:0000259" key="1">
    <source>
        <dbReference type="Pfam" id="PF26154"/>
    </source>
</evidence>
<dbReference type="InterPro" id="IPR058356">
    <property type="entry name" value="DUF8043"/>
</dbReference>
<keyword evidence="4" id="KW-1185">Reference proteome</keyword>